<evidence type="ECO:0000256" key="7">
    <source>
        <dbReference type="SAM" id="MobiDB-lite"/>
    </source>
</evidence>
<feature type="compositionally biased region" description="Basic and acidic residues" evidence="7">
    <location>
        <begin position="241"/>
        <end position="254"/>
    </location>
</feature>
<feature type="region of interest" description="Disordered" evidence="7">
    <location>
        <begin position="233"/>
        <end position="260"/>
    </location>
</feature>
<dbReference type="EMBL" id="LUGH01000134">
    <property type="protein sequence ID" value="OBZ88736.1"/>
    <property type="molecule type" value="Genomic_DNA"/>
</dbReference>
<comment type="subcellular location">
    <subcellularLocation>
        <location evidence="1">Nucleus</location>
    </subcellularLocation>
</comment>
<dbReference type="InterPro" id="IPR000679">
    <property type="entry name" value="Znf_GATA"/>
</dbReference>
<keyword evidence="5" id="KW-0539">Nucleus</keyword>
<feature type="domain" description="GATA-type" evidence="8">
    <location>
        <begin position="126"/>
        <end position="179"/>
    </location>
</feature>
<organism evidence="9 10">
    <name type="scientific">Choanephora cucurbitarum</name>
    <dbReference type="NCBI Taxonomy" id="101091"/>
    <lineage>
        <taxon>Eukaryota</taxon>
        <taxon>Fungi</taxon>
        <taxon>Fungi incertae sedis</taxon>
        <taxon>Mucoromycota</taxon>
        <taxon>Mucoromycotina</taxon>
        <taxon>Mucoromycetes</taxon>
        <taxon>Mucorales</taxon>
        <taxon>Mucorineae</taxon>
        <taxon>Choanephoraceae</taxon>
        <taxon>Choanephoroideae</taxon>
        <taxon>Choanephora</taxon>
    </lineage>
</organism>
<dbReference type="InterPro" id="IPR013088">
    <property type="entry name" value="Znf_NHR/GATA"/>
</dbReference>
<feature type="region of interest" description="Disordered" evidence="7">
    <location>
        <begin position="170"/>
        <end position="198"/>
    </location>
</feature>
<dbReference type="STRING" id="101091.A0A1C7NJQ6"/>
<evidence type="ECO:0000256" key="5">
    <source>
        <dbReference type="ARBA" id="ARBA00023242"/>
    </source>
</evidence>
<dbReference type="GO" id="GO:0005634">
    <property type="term" value="C:nucleus"/>
    <property type="evidence" value="ECO:0007669"/>
    <property type="project" value="UniProtKB-SubCell"/>
</dbReference>
<evidence type="ECO:0000256" key="2">
    <source>
        <dbReference type="ARBA" id="ARBA00022723"/>
    </source>
</evidence>
<accession>A0A1C7NJQ6</accession>
<keyword evidence="4" id="KW-0862">Zinc</keyword>
<dbReference type="SMART" id="SM00401">
    <property type="entry name" value="ZnF_GATA"/>
    <property type="match status" value="1"/>
</dbReference>
<dbReference type="Gene3D" id="3.30.50.10">
    <property type="entry name" value="Erythroid Transcription Factor GATA-1, subunit A"/>
    <property type="match status" value="1"/>
</dbReference>
<evidence type="ECO:0000259" key="8">
    <source>
        <dbReference type="PROSITE" id="PS50114"/>
    </source>
</evidence>
<dbReference type="GO" id="GO:0000981">
    <property type="term" value="F:DNA-binding transcription factor activity, RNA polymerase II-specific"/>
    <property type="evidence" value="ECO:0007669"/>
    <property type="project" value="TreeGrafter"/>
</dbReference>
<keyword evidence="10" id="KW-1185">Reference proteome</keyword>
<dbReference type="CDD" id="cd00202">
    <property type="entry name" value="ZnF_GATA"/>
    <property type="match status" value="1"/>
</dbReference>
<feature type="region of interest" description="Disordered" evidence="7">
    <location>
        <begin position="41"/>
        <end position="65"/>
    </location>
</feature>
<dbReference type="PROSITE" id="PS50114">
    <property type="entry name" value="GATA_ZN_FINGER_2"/>
    <property type="match status" value="2"/>
</dbReference>
<comment type="caution">
    <text evidence="9">The sequence shown here is derived from an EMBL/GenBank/DDBJ whole genome shotgun (WGS) entry which is preliminary data.</text>
</comment>
<dbReference type="SUPFAM" id="SSF57716">
    <property type="entry name" value="Glucocorticoid receptor-like (DNA-binding domain)"/>
    <property type="match status" value="1"/>
</dbReference>
<evidence type="ECO:0000256" key="6">
    <source>
        <dbReference type="PROSITE-ProRule" id="PRU00094"/>
    </source>
</evidence>
<evidence type="ECO:0000256" key="4">
    <source>
        <dbReference type="ARBA" id="ARBA00022833"/>
    </source>
</evidence>
<feature type="compositionally biased region" description="Polar residues" evidence="7">
    <location>
        <begin position="44"/>
        <end position="65"/>
    </location>
</feature>
<dbReference type="Proteomes" id="UP000093000">
    <property type="component" value="Unassembled WGS sequence"/>
</dbReference>
<dbReference type="GO" id="GO:0000978">
    <property type="term" value="F:RNA polymerase II cis-regulatory region sequence-specific DNA binding"/>
    <property type="evidence" value="ECO:0007669"/>
    <property type="project" value="TreeGrafter"/>
</dbReference>
<gene>
    <name evidence="9" type="ORF">A0J61_03211</name>
</gene>
<evidence type="ECO:0000256" key="3">
    <source>
        <dbReference type="ARBA" id="ARBA00022771"/>
    </source>
</evidence>
<protein>
    <recommendedName>
        <fullName evidence="8">GATA-type domain-containing protein</fullName>
    </recommendedName>
</protein>
<dbReference type="PANTHER" id="PTHR10071:SF281">
    <property type="entry name" value="BOX A-BINDING FACTOR-RELATED"/>
    <property type="match status" value="1"/>
</dbReference>
<sequence length="332" mass="37187">MMTDSDDFLLLGSTGATSDIFGKDHLLSSFLQDQPQLSPVIETNFPSPASSTDSLDSPDTMNNDHGLSINPTVLQNLPLSVLQSLAAMYQQNDSVEGLDQFVKFEEESPENPSTPKPKAYRPPRQLECHNCHVTKTPLWRRTPDRAHSLCNACGLYYKQYGTHRPLHVRQKQQPAIKQHDLPLNSPENPLRPLLSQTEQQQQQQCSQCHSPSWTKNETGQALCASCSVSDRKLSMTNTESSPKRPREEDQVDMSRKRKASVNTPALFPVAPALPPTPPSVAVQSKEWAEIDDTRFKALLSRMSTQQMHGFLGMLERRCTILRSILVPQQESS</sequence>
<dbReference type="GO" id="GO:0000122">
    <property type="term" value="P:negative regulation of transcription by RNA polymerase II"/>
    <property type="evidence" value="ECO:0007669"/>
    <property type="project" value="TreeGrafter"/>
</dbReference>
<feature type="domain" description="GATA-type" evidence="8">
    <location>
        <begin position="196"/>
        <end position="255"/>
    </location>
</feature>
<dbReference type="InParanoid" id="A0A1C7NJQ6"/>
<dbReference type="Pfam" id="PF00320">
    <property type="entry name" value="GATA"/>
    <property type="match status" value="1"/>
</dbReference>
<reference evidence="9 10" key="1">
    <citation type="submission" date="2016-03" db="EMBL/GenBank/DDBJ databases">
        <title>Choanephora cucurbitarum.</title>
        <authorList>
            <person name="Min B."/>
            <person name="Park H."/>
            <person name="Park J.-H."/>
            <person name="Shin H.-D."/>
            <person name="Choi I.-G."/>
        </authorList>
    </citation>
    <scope>NUCLEOTIDE SEQUENCE [LARGE SCALE GENOMIC DNA]</scope>
    <source>
        <strain evidence="9 10">KUS-F28377</strain>
    </source>
</reference>
<proteinExistence type="predicted"/>
<evidence type="ECO:0000313" key="9">
    <source>
        <dbReference type="EMBL" id="OBZ88736.1"/>
    </source>
</evidence>
<dbReference type="OrthoDB" id="515401at2759"/>
<dbReference type="AlphaFoldDB" id="A0A1C7NJQ6"/>
<dbReference type="GO" id="GO:0008270">
    <property type="term" value="F:zinc ion binding"/>
    <property type="evidence" value="ECO:0007669"/>
    <property type="project" value="UniProtKB-KW"/>
</dbReference>
<keyword evidence="3 6" id="KW-0863">Zinc-finger</keyword>
<name>A0A1C7NJQ6_9FUNG</name>
<dbReference type="GO" id="GO:0045944">
    <property type="term" value="P:positive regulation of transcription by RNA polymerase II"/>
    <property type="evidence" value="ECO:0007669"/>
    <property type="project" value="TreeGrafter"/>
</dbReference>
<dbReference type="PANTHER" id="PTHR10071">
    <property type="entry name" value="TRANSCRIPTION FACTOR GATA FAMILY MEMBER"/>
    <property type="match status" value="1"/>
</dbReference>
<evidence type="ECO:0000313" key="10">
    <source>
        <dbReference type="Proteomes" id="UP000093000"/>
    </source>
</evidence>
<keyword evidence="2" id="KW-0479">Metal-binding</keyword>
<dbReference type="InterPro" id="IPR039355">
    <property type="entry name" value="Transcription_factor_GATA"/>
</dbReference>
<evidence type="ECO:0000256" key="1">
    <source>
        <dbReference type="ARBA" id="ARBA00004123"/>
    </source>
</evidence>